<proteinExistence type="predicted"/>
<dbReference type="EMBL" id="JAUQYP010000001">
    <property type="protein sequence ID" value="MDO8107213.1"/>
    <property type="molecule type" value="Genomic_DNA"/>
</dbReference>
<dbReference type="Proteomes" id="UP001232536">
    <property type="component" value="Unassembled WGS sequence"/>
</dbReference>
<evidence type="ECO:0000313" key="1">
    <source>
        <dbReference type="EMBL" id="MDO8107213.1"/>
    </source>
</evidence>
<comment type="caution">
    <text evidence="1">The sequence shown here is derived from an EMBL/GenBank/DDBJ whole genome shotgun (WGS) entry which is preliminary data.</text>
</comment>
<organism evidence="1 2">
    <name type="scientific">Actinotalea lenta</name>
    <dbReference type="NCBI Taxonomy" id="3064654"/>
    <lineage>
        <taxon>Bacteria</taxon>
        <taxon>Bacillati</taxon>
        <taxon>Actinomycetota</taxon>
        <taxon>Actinomycetes</taxon>
        <taxon>Micrococcales</taxon>
        <taxon>Cellulomonadaceae</taxon>
        <taxon>Actinotalea</taxon>
    </lineage>
</organism>
<protein>
    <submittedName>
        <fullName evidence="1">Uncharacterized protein</fullName>
    </submittedName>
</protein>
<gene>
    <name evidence="1" type="ORF">Q6348_08395</name>
</gene>
<sequence>MAQPATDEARTPGVWEDAAALAWAELERLNVADPKALTGERLAALDHMDVSGPGRRLMANRAQAVLTREPGGPLIGYLTDDDFDRAAHEPGVNPADLAARFHLRPEAARAAVADPSDVAYPHSVSVFRDGRVVAAVYSFDPDEPVDTDALDSARALTGRVNTLVLCPFTAAPAIDAPVLVGWDVWPAIFGVQFGERAHAGLRASLVRVCANQVLGQVLPRDEYVYDAQQRGYRRR</sequence>
<dbReference type="RefSeq" id="WP_304600846.1">
    <property type="nucleotide sequence ID" value="NZ_JAUQYP010000001.1"/>
</dbReference>
<evidence type="ECO:0000313" key="2">
    <source>
        <dbReference type="Proteomes" id="UP001232536"/>
    </source>
</evidence>
<accession>A0ABT9DAP2</accession>
<name>A0ABT9DAP2_9CELL</name>
<keyword evidence="2" id="KW-1185">Reference proteome</keyword>
<reference evidence="1 2" key="1">
    <citation type="submission" date="2023-07" db="EMBL/GenBank/DDBJ databases">
        <title>Description of novel actinomycetes strains, isolated from tidal flat sediment.</title>
        <authorList>
            <person name="Lu C."/>
        </authorList>
    </citation>
    <scope>NUCLEOTIDE SEQUENCE [LARGE SCALE GENOMIC DNA]</scope>
    <source>
        <strain evidence="1 2">SYSU T00b441</strain>
    </source>
</reference>